<dbReference type="EMBL" id="BORQ01000010">
    <property type="protein sequence ID" value="GIO34450.1"/>
    <property type="molecule type" value="Genomic_DNA"/>
</dbReference>
<dbReference type="InterPro" id="IPR036844">
    <property type="entry name" value="Hint_dom_sf"/>
</dbReference>
<dbReference type="SMART" id="SM00306">
    <property type="entry name" value="HintN"/>
    <property type="match status" value="1"/>
</dbReference>
<gene>
    <name evidence="2" type="ORF">J2TS6_55910</name>
</gene>
<organism evidence="2 3">
    <name type="scientific">Paenibacillus albilobatus</name>
    <dbReference type="NCBI Taxonomy" id="2716884"/>
    <lineage>
        <taxon>Bacteria</taxon>
        <taxon>Bacillati</taxon>
        <taxon>Bacillota</taxon>
        <taxon>Bacilli</taxon>
        <taxon>Bacillales</taxon>
        <taxon>Paenibacillaceae</taxon>
        <taxon>Paenibacillus</taxon>
    </lineage>
</organism>
<dbReference type="PROSITE" id="PS50817">
    <property type="entry name" value="INTEIN_N_TER"/>
    <property type="match status" value="1"/>
</dbReference>
<dbReference type="AlphaFoldDB" id="A0A920CCD7"/>
<dbReference type="Proteomes" id="UP000679779">
    <property type="component" value="Unassembled WGS sequence"/>
</dbReference>
<accession>A0A920CCD7</accession>
<evidence type="ECO:0000313" key="3">
    <source>
        <dbReference type="Proteomes" id="UP000679779"/>
    </source>
</evidence>
<feature type="domain" description="Hint" evidence="1">
    <location>
        <begin position="399"/>
        <end position="488"/>
    </location>
</feature>
<keyword evidence="3" id="KW-1185">Reference proteome</keyword>
<reference evidence="2" key="1">
    <citation type="submission" date="2021-03" db="EMBL/GenBank/DDBJ databases">
        <title>Antimicrobial resistance genes in bacteria isolated from Japanese honey, and their potential for conferring macrolide and lincosamide resistance in the American foulbrood pathogen Paenibacillus larvae.</title>
        <authorList>
            <person name="Okamoto M."/>
            <person name="Kumagai M."/>
            <person name="Kanamori H."/>
            <person name="Takamatsu D."/>
        </authorList>
    </citation>
    <scope>NUCLEOTIDE SEQUENCE</scope>
    <source>
        <strain evidence="2">J2TS6</strain>
    </source>
</reference>
<proteinExistence type="predicted"/>
<dbReference type="CDD" id="cd00081">
    <property type="entry name" value="Hint"/>
    <property type="match status" value="1"/>
</dbReference>
<protein>
    <recommendedName>
        <fullName evidence="1">Hint domain-containing protein</fullName>
    </recommendedName>
</protein>
<name>A0A920CCD7_9BACL</name>
<comment type="caution">
    <text evidence="2">The sequence shown here is derived from an EMBL/GenBank/DDBJ whole genome shotgun (WGS) entry which is preliminary data.</text>
</comment>
<dbReference type="RefSeq" id="WP_160043963.1">
    <property type="nucleotide sequence ID" value="NZ_BORQ01000010.1"/>
</dbReference>
<dbReference type="InterPro" id="IPR003587">
    <property type="entry name" value="Hint_dom_N"/>
</dbReference>
<dbReference type="InterPro" id="IPR006141">
    <property type="entry name" value="Intein_N"/>
</dbReference>
<dbReference type="GO" id="GO:0016539">
    <property type="term" value="P:intein-mediated protein splicing"/>
    <property type="evidence" value="ECO:0007669"/>
    <property type="project" value="InterPro"/>
</dbReference>
<evidence type="ECO:0000313" key="2">
    <source>
        <dbReference type="EMBL" id="GIO34450.1"/>
    </source>
</evidence>
<dbReference type="Gene3D" id="2.170.16.10">
    <property type="entry name" value="Hedgehog/Intein (Hint) domain"/>
    <property type="match status" value="1"/>
</dbReference>
<dbReference type="SUPFAM" id="SSF51294">
    <property type="entry name" value="Hedgehog/intein (Hint) domain"/>
    <property type="match status" value="1"/>
</dbReference>
<sequence length="540" mass="61605">MYHFLPDYHNKVLNQIDPETGVLELDFADEDHYRFFLSQVGGLENFKRKHPHLVSTLHELRTTPLSRSVKAQKDGYHEGPEDKMAIENLIFRADQPLKGDASSTASSEGKTMAAIMADYVEKKSHISVVSQLYDVTHQMLLHTTADEVVDSHKYNGVIQADYPHYFEDTPREFMIHSTFYCSKNAENNLESASLKGYVTKSAGFALQGNKDIIKSLTLNAPVIQESHRKDPSHTEVKISYTREGAIPDYDYTNDDQPFLDGNREKILVRVPFSVTVEAAGKWWITGFDENYGYRMWLKNMVNGTINHYCNYEDIIQRKDAFNDQNRCTKMTFIFPESWNNILDFEGLGYKPYTNVDLYSGFGVVMSCADYDVTVGVSVKSDGKDYDKLNVQCAKILIQWGCIARDTEIMMPDGTLRRADQIQIGEWVRNAEGGLAQVKKVLTGYEDKLYQISTDERSVRMTPDHIVCTEQGLLPAIDLRIGMRIRTVSGLEPVTHMEWVSYKDQVINFEFEQETILIGNGLFIGDSMLQNRVKELVAYEA</sequence>
<evidence type="ECO:0000259" key="1">
    <source>
        <dbReference type="SMART" id="SM00306"/>
    </source>
</evidence>